<evidence type="ECO:0000256" key="2">
    <source>
        <dbReference type="ARBA" id="ARBA00023186"/>
    </source>
</evidence>
<protein>
    <recommendedName>
        <fullName evidence="3">BAG family molecular chaperone regulator 5</fullName>
    </recommendedName>
    <alternativeName>
        <fullName evidence="4">Bcl-2-associated athanogene 5</fullName>
    </alternativeName>
</protein>
<gene>
    <name evidence="6" type="ORF">SPARVUS_LOCUS3765196</name>
</gene>
<dbReference type="InterPro" id="IPR036533">
    <property type="entry name" value="BAG_dom_sf"/>
</dbReference>
<dbReference type="Pfam" id="PF02179">
    <property type="entry name" value="BAG"/>
    <property type="match status" value="4"/>
</dbReference>
<evidence type="ECO:0000256" key="4">
    <source>
        <dbReference type="ARBA" id="ARBA00042866"/>
    </source>
</evidence>
<feature type="domain" description="BAG" evidence="5">
    <location>
        <begin position="183"/>
        <end position="261"/>
    </location>
</feature>
<dbReference type="SMART" id="SM00264">
    <property type="entry name" value="BAG"/>
    <property type="match status" value="4"/>
</dbReference>
<comment type="caution">
    <text evidence="6">The sequence shown here is derived from an EMBL/GenBank/DDBJ whole genome shotgun (WGS) entry which is preliminary data.</text>
</comment>
<keyword evidence="2" id="KW-0143">Chaperone</keyword>
<keyword evidence="7" id="KW-1185">Reference proteome</keyword>
<proteinExistence type="predicted"/>
<feature type="domain" description="BAG" evidence="5">
    <location>
        <begin position="276"/>
        <end position="352"/>
    </location>
</feature>
<evidence type="ECO:0000313" key="6">
    <source>
        <dbReference type="EMBL" id="CAI9551583.1"/>
    </source>
</evidence>
<evidence type="ECO:0000256" key="3">
    <source>
        <dbReference type="ARBA" id="ARBA00041186"/>
    </source>
</evidence>
<evidence type="ECO:0000259" key="5">
    <source>
        <dbReference type="PROSITE" id="PS51035"/>
    </source>
</evidence>
<dbReference type="Gene3D" id="1.20.58.120">
    <property type="entry name" value="BAG domain"/>
    <property type="match status" value="5"/>
</dbReference>
<reference evidence="6" key="1">
    <citation type="submission" date="2023-05" db="EMBL/GenBank/DDBJ databases">
        <authorList>
            <person name="Stuckert A."/>
        </authorList>
    </citation>
    <scope>NUCLEOTIDE SEQUENCE</scope>
</reference>
<dbReference type="PROSITE" id="PS51035">
    <property type="entry name" value="BAG"/>
    <property type="match status" value="4"/>
</dbReference>
<evidence type="ECO:0000256" key="1">
    <source>
        <dbReference type="ARBA" id="ARBA00022737"/>
    </source>
</evidence>
<feature type="domain" description="BAG" evidence="5">
    <location>
        <begin position="370"/>
        <end position="447"/>
    </location>
</feature>
<name>A0ABN9BVT4_9NEOB</name>
<dbReference type="InterPro" id="IPR039773">
    <property type="entry name" value="BAG_chaperone_regulator"/>
</dbReference>
<feature type="domain" description="BAG" evidence="5">
    <location>
        <begin position="9"/>
        <end position="86"/>
    </location>
</feature>
<sequence length="464" mass="52540">MDMGNQHASITALQEIQRKVKDLEQSVATFSGLQSDPEYKKLEKALTKQLFEIESIDTEGKGNILQARKRAIEEVERLLKELEQNANHPCRLEIEKIFKEAQCLVAQQIAPMYGGRRCITEEFEEGIQNILMRLTQVKTEGKASLRKARYRTLTKVLAIQEILDNCLKQQVLALPLSTDAHPSISKINSVLLEVNKARGSLIALLAGVNECETYRHLSCVLSGLIADLDALDVSGHVEVRNYRKEVVEEINNLLKYLDLEEEACFTSAYDLAKNQSIVKIEFIRKRSTEIKACVLERGHNMSDIHVGTKSELQGLIAQLDEISVEKNPCIREARRRAVVEIQTVISYVDLKEAIERRHSPCNQANPEHPSHTTVWMVLGSLSDLQKEVLSFDGNRADKNYIRLEELLTNQLLTLDAIDSQGDDRSKEARKQAVKFANNILSYLDMKNRRMGVLDFSLTKIAQDS</sequence>
<dbReference type="InterPro" id="IPR003103">
    <property type="entry name" value="BAG_domain"/>
</dbReference>
<dbReference type="Proteomes" id="UP001162483">
    <property type="component" value="Unassembled WGS sequence"/>
</dbReference>
<evidence type="ECO:0000313" key="7">
    <source>
        <dbReference type="Proteomes" id="UP001162483"/>
    </source>
</evidence>
<dbReference type="PANTHER" id="PTHR12329:SF2">
    <property type="entry name" value="BAG FAMILY MOLECULAR CHAPERONE REGULATOR 5"/>
    <property type="match status" value="1"/>
</dbReference>
<dbReference type="EMBL" id="CATNWA010006177">
    <property type="protein sequence ID" value="CAI9551583.1"/>
    <property type="molecule type" value="Genomic_DNA"/>
</dbReference>
<accession>A0ABN9BVT4</accession>
<keyword evidence="1" id="KW-0677">Repeat</keyword>
<dbReference type="PANTHER" id="PTHR12329">
    <property type="entry name" value="BCL2-ASSOCIATED ATHANOGENE"/>
    <property type="match status" value="1"/>
</dbReference>
<dbReference type="SUPFAM" id="SSF63491">
    <property type="entry name" value="BAG domain"/>
    <property type="match status" value="4"/>
</dbReference>
<organism evidence="6 7">
    <name type="scientific">Staurois parvus</name>
    <dbReference type="NCBI Taxonomy" id="386267"/>
    <lineage>
        <taxon>Eukaryota</taxon>
        <taxon>Metazoa</taxon>
        <taxon>Chordata</taxon>
        <taxon>Craniata</taxon>
        <taxon>Vertebrata</taxon>
        <taxon>Euteleostomi</taxon>
        <taxon>Amphibia</taxon>
        <taxon>Batrachia</taxon>
        <taxon>Anura</taxon>
        <taxon>Neobatrachia</taxon>
        <taxon>Ranoidea</taxon>
        <taxon>Ranidae</taxon>
        <taxon>Staurois</taxon>
    </lineage>
</organism>